<organism evidence="1 2">
    <name type="scientific">Candidatus Blautia pullistercoris</name>
    <dbReference type="NCBI Taxonomy" id="2838499"/>
    <lineage>
        <taxon>Bacteria</taxon>
        <taxon>Bacillati</taxon>
        <taxon>Bacillota</taxon>
        <taxon>Clostridia</taxon>
        <taxon>Lachnospirales</taxon>
        <taxon>Lachnospiraceae</taxon>
        <taxon>Blautia</taxon>
    </lineage>
</organism>
<sequence length="436" mass="51290">MKKEDVFNKTSREILAPALNGFVLWILRKAQRSGIRRLYFLARDGYLMYRCARIYVERFQLPIECRYLCCSRYSLRLPLYHRDIEAALDYICRSGTEVTLDKILDRSGIPEKEKEITLRLLGMTEQRKEPVPYPCLKEIRQKLEGCPFFLKAMEINSREKLPGLLGYLEQEGLMEESSMALADSGWIGSMQKEICHALRILGKKENLTGYYWGLYELPEGVKREDYHCYYFSPEAGLKKKVYFSNSLFESIFSAPHGMTTGYEKVHGRWRPIFAQTDEERRGFLEEMEKILLEYGKKQATSMRSMGDFHVNRSRQEAEKALGRFMGKPKFQEAQIFGNQPFSDDIFDTGDQTAAGRMTEEELKANHIWRKVWKMSGLRSGYVKESPWYEGSAVLYGKRPGYHIFMYHLYKYLLYLKKELGYKYRGKKKLFYPKRNP</sequence>
<dbReference type="EMBL" id="DXFG01000084">
    <property type="protein sequence ID" value="HIX37102.1"/>
    <property type="molecule type" value="Genomic_DNA"/>
</dbReference>
<dbReference type="AlphaFoldDB" id="A0A9D2AMQ0"/>
<evidence type="ECO:0000313" key="1">
    <source>
        <dbReference type="EMBL" id="HIX37102.1"/>
    </source>
</evidence>
<comment type="caution">
    <text evidence="1">The sequence shown here is derived from an EMBL/GenBank/DDBJ whole genome shotgun (WGS) entry which is preliminary data.</text>
</comment>
<evidence type="ECO:0000313" key="2">
    <source>
        <dbReference type="Proteomes" id="UP000824230"/>
    </source>
</evidence>
<gene>
    <name evidence="1" type="ORF">H9738_04430</name>
</gene>
<proteinExistence type="predicted"/>
<dbReference type="Proteomes" id="UP000824230">
    <property type="component" value="Unassembled WGS sequence"/>
</dbReference>
<protein>
    <submittedName>
        <fullName evidence="1">Uncharacterized protein</fullName>
    </submittedName>
</protein>
<reference evidence="1" key="1">
    <citation type="journal article" date="2021" name="PeerJ">
        <title>Extensive microbial diversity within the chicken gut microbiome revealed by metagenomics and culture.</title>
        <authorList>
            <person name="Gilroy R."/>
            <person name="Ravi A."/>
            <person name="Getino M."/>
            <person name="Pursley I."/>
            <person name="Horton D.L."/>
            <person name="Alikhan N.F."/>
            <person name="Baker D."/>
            <person name="Gharbi K."/>
            <person name="Hall N."/>
            <person name="Watson M."/>
            <person name="Adriaenssens E.M."/>
            <person name="Foster-Nyarko E."/>
            <person name="Jarju S."/>
            <person name="Secka A."/>
            <person name="Antonio M."/>
            <person name="Oren A."/>
            <person name="Chaudhuri R.R."/>
            <person name="La Ragione R."/>
            <person name="Hildebrand F."/>
            <person name="Pallen M.J."/>
        </authorList>
    </citation>
    <scope>NUCLEOTIDE SEQUENCE</scope>
    <source>
        <strain evidence="1">ChiHjej12B11-1927</strain>
    </source>
</reference>
<name>A0A9D2AMQ0_9FIRM</name>
<accession>A0A9D2AMQ0</accession>
<reference evidence="1" key="2">
    <citation type="submission" date="2021-04" db="EMBL/GenBank/DDBJ databases">
        <authorList>
            <person name="Gilroy R."/>
        </authorList>
    </citation>
    <scope>NUCLEOTIDE SEQUENCE</scope>
    <source>
        <strain evidence="1">ChiHjej12B11-1927</strain>
    </source>
</reference>